<gene>
    <name evidence="8" type="ORF">ET524_09280</name>
</gene>
<evidence type="ECO:0000256" key="3">
    <source>
        <dbReference type="ARBA" id="ARBA00022617"/>
    </source>
</evidence>
<keyword evidence="3" id="KW-0349">Heme</keyword>
<keyword evidence="6" id="KW-0408">Iron</keyword>
<dbReference type="AlphaFoldDB" id="A0A4Q2K2F6"/>
<dbReference type="Proteomes" id="UP000293345">
    <property type="component" value="Unassembled WGS sequence"/>
</dbReference>
<keyword evidence="2" id="KW-0813">Transport</keyword>
<dbReference type="Pfam" id="PF14537">
    <property type="entry name" value="Cytochrom_c3_2"/>
    <property type="match status" value="1"/>
</dbReference>
<dbReference type="GO" id="GO:0046872">
    <property type="term" value="F:metal ion binding"/>
    <property type="evidence" value="ECO:0007669"/>
    <property type="project" value="UniProtKB-KW"/>
</dbReference>
<evidence type="ECO:0000256" key="5">
    <source>
        <dbReference type="ARBA" id="ARBA00022982"/>
    </source>
</evidence>
<reference evidence="8 9" key="1">
    <citation type="submission" date="2019-01" db="EMBL/GenBank/DDBJ databases">
        <title>Senegalimassilia sp. nov. KGMB04484 isolated human feces.</title>
        <authorList>
            <person name="Han K.-I."/>
            <person name="Kim J.-S."/>
            <person name="Lee K.C."/>
            <person name="Suh M.K."/>
            <person name="Eom M.K."/>
            <person name="Lee J.H."/>
            <person name="Park S.-H."/>
            <person name="Kang S.W."/>
            <person name="Park J.-E."/>
            <person name="Oh B.S."/>
            <person name="Yu S.Y."/>
            <person name="Choi S.-H."/>
            <person name="Lee D.H."/>
            <person name="Yoon H."/>
            <person name="Kim B.-Y."/>
            <person name="Lee J.H."/>
            <person name="Lee J.-S."/>
        </authorList>
    </citation>
    <scope>NUCLEOTIDE SEQUENCE [LARGE SCALE GENOMIC DNA]</scope>
    <source>
        <strain evidence="8 9">KGMB04484</strain>
    </source>
</reference>
<keyword evidence="5" id="KW-0249">Electron transport</keyword>
<organism evidence="8 9">
    <name type="scientific">Senegalimassilia faecalis</name>
    <dbReference type="NCBI Taxonomy" id="2509433"/>
    <lineage>
        <taxon>Bacteria</taxon>
        <taxon>Bacillati</taxon>
        <taxon>Actinomycetota</taxon>
        <taxon>Coriobacteriia</taxon>
        <taxon>Coriobacteriales</taxon>
        <taxon>Coriobacteriaceae</taxon>
        <taxon>Senegalimassilia</taxon>
    </lineage>
</organism>
<evidence type="ECO:0000256" key="2">
    <source>
        <dbReference type="ARBA" id="ARBA00022448"/>
    </source>
</evidence>
<dbReference type="InterPro" id="IPR036280">
    <property type="entry name" value="Multihaem_cyt_sf"/>
</dbReference>
<feature type="domain" description="Tetrahaem cytochrome" evidence="7">
    <location>
        <begin position="74"/>
        <end position="133"/>
    </location>
</feature>
<dbReference type="OrthoDB" id="5397337at2"/>
<keyword evidence="4" id="KW-0479">Metal-binding</keyword>
<dbReference type="Gene3D" id="1.10.1130.10">
    <property type="entry name" value="Flavocytochrome C3, Chain A"/>
    <property type="match status" value="1"/>
</dbReference>
<evidence type="ECO:0000259" key="7">
    <source>
        <dbReference type="Pfam" id="PF14537"/>
    </source>
</evidence>
<dbReference type="EMBL" id="SDPW01000001">
    <property type="protein sequence ID" value="RXZ54648.1"/>
    <property type="molecule type" value="Genomic_DNA"/>
</dbReference>
<name>A0A4Q2K2F6_9ACTN</name>
<evidence type="ECO:0000256" key="1">
    <source>
        <dbReference type="ARBA" id="ARBA00004196"/>
    </source>
</evidence>
<keyword evidence="9" id="KW-1185">Reference proteome</keyword>
<evidence type="ECO:0000313" key="8">
    <source>
        <dbReference type="EMBL" id="RXZ54648.1"/>
    </source>
</evidence>
<dbReference type="InterPro" id="IPR012286">
    <property type="entry name" value="Tetrahaem_cytochrome"/>
</dbReference>
<dbReference type="RefSeq" id="WP_129425232.1">
    <property type="nucleotide sequence ID" value="NZ_SDPW01000001.1"/>
</dbReference>
<sequence>MSKYVSDFEAGPVDGGSSAMLAAYHGADADMNRLSCHEAKIDEQVTEGMSWVSGSYNFDSSSQMLESRSGEFATAEFCLRIGCHDGINTVDDLTAATADKEFDPHDWSQHGVVACGNCHKVHETSEFYCTQCHLDATYSSVPNGWNVSIDGTTYKVENGQLNELQK</sequence>
<evidence type="ECO:0000256" key="6">
    <source>
        <dbReference type="ARBA" id="ARBA00023004"/>
    </source>
</evidence>
<protein>
    <recommendedName>
        <fullName evidence="7">Tetrahaem cytochrome domain-containing protein</fullName>
    </recommendedName>
</protein>
<comment type="caution">
    <text evidence="8">The sequence shown here is derived from an EMBL/GenBank/DDBJ whole genome shotgun (WGS) entry which is preliminary data.</text>
</comment>
<dbReference type="GO" id="GO:0030313">
    <property type="term" value="C:cell envelope"/>
    <property type="evidence" value="ECO:0007669"/>
    <property type="project" value="UniProtKB-SubCell"/>
</dbReference>
<evidence type="ECO:0000256" key="4">
    <source>
        <dbReference type="ARBA" id="ARBA00022723"/>
    </source>
</evidence>
<evidence type="ECO:0000313" key="9">
    <source>
        <dbReference type="Proteomes" id="UP000293345"/>
    </source>
</evidence>
<dbReference type="SUPFAM" id="SSF48695">
    <property type="entry name" value="Multiheme cytochromes"/>
    <property type="match status" value="1"/>
</dbReference>
<accession>A0A4Q2K2F6</accession>
<comment type="subcellular location">
    <subcellularLocation>
        <location evidence="1">Cell envelope</location>
    </subcellularLocation>
</comment>
<proteinExistence type="predicted"/>